<evidence type="ECO:0000256" key="5">
    <source>
        <dbReference type="ARBA" id="ARBA00023242"/>
    </source>
</evidence>
<evidence type="ECO:0000256" key="4">
    <source>
        <dbReference type="ARBA" id="ARBA00023163"/>
    </source>
</evidence>
<accession>A0ABP0C864</accession>
<dbReference type="InterPro" id="IPR050815">
    <property type="entry name" value="TF_fung"/>
</dbReference>
<evidence type="ECO:0000256" key="6">
    <source>
        <dbReference type="SAM" id="MobiDB-lite"/>
    </source>
</evidence>
<reference evidence="8 9" key="1">
    <citation type="submission" date="2024-01" db="EMBL/GenBank/DDBJ databases">
        <authorList>
            <person name="Allen C."/>
            <person name="Tagirdzhanova G."/>
        </authorList>
    </citation>
    <scope>NUCLEOTIDE SEQUENCE [LARGE SCALE GENOMIC DNA]</scope>
</reference>
<evidence type="ECO:0000313" key="8">
    <source>
        <dbReference type="EMBL" id="CAK7228207.1"/>
    </source>
</evidence>
<proteinExistence type="predicted"/>
<sequence>MQSISCVICRRRKIKCDRRPITCANCSKFGAPCSYDSRLSSLATSASGPGLGSTHSRPGGASSSTSTSTSTTTQAGLLRRRILRSCTACKRAKAKCSGGASCTRCTRRAISCVYDGGRRDGASSPAPALEPALAPDPIPALAAEDTDSPVATFPSPVSVGHDAGVLSSSTSTSPPQPLAPAPAIPGWLASSELPPLSRLRALLDIYFVRIHSLRCMGFLHMPTFYERLNDPSSLYADVYGLVHALCALAAPFAYADAFALSLSSPSSLSATTTTTTTTTTTAAPRFYDAGSGWAATAMQRVFLHLGTPDVESLMTEMLVHEYYLRNGEYAKAFMLSGVVARHVQVLQLNLEHDCDLPSQQRRGGASSSLSSSLSTNAAITWSTKESRRRLVWCCFLQDAFMECGIDQLRFVNPADIQVQLPCTEELFVRSKPCVTEMLTPGRLQPFVDSPTAPAASTASTASDPTAATDAARNLDLRAYYIRAMAIRAKVLKYVKNLHGDVPWSTDPRESRFAALDRELRALEVSIPKELRMNLENTCVFRWSGLSGAGGSGRLCLYYGLHILLAQTFNDLYRVGVANLVFPHHATLWIRTHAPLAFLVRCHAMCSSKAVVIATLLEELWLTDRLSLVDTPYAMHAQVCSSVLVMTMSSWQVLLKRCQKRRGVGGNIELSTAEIFQGLEGQDPLPMTTPLFLPQHHRLLKSNLAILDFLRAYIKADLYYESARQALRRFEQLEAAAGSVGDDGPSMASGGGAAAESPQHSLEYILNPLGVYPMARQQARNRHEPEASVAPSSPPPAATTSSRRTRHAPVVNAPVANAPEQSSPASANVVLQPPYPPRPTMVYDVTTANILPAHTHSNMSRYDMMHQPPPPQLPHLPPQPTMLGGLGTPDASELSLFQMWDWESEVPSMDNMGYPTFLEAFQVPP</sequence>
<dbReference type="PROSITE" id="PS50048">
    <property type="entry name" value="ZN2_CY6_FUNGAL_2"/>
    <property type="match status" value="2"/>
</dbReference>
<evidence type="ECO:0000259" key="7">
    <source>
        <dbReference type="PROSITE" id="PS50048"/>
    </source>
</evidence>
<dbReference type="InterPro" id="IPR001138">
    <property type="entry name" value="Zn2Cys6_DnaBD"/>
</dbReference>
<dbReference type="PANTHER" id="PTHR47338:SF7">
    <property type="entry name" value="ZN(II)2CYS6 TRANSCRIPTION FACTOR (EUROFUNG)"/>
    <property type="match status" value="1"/>
</dbReference>
<dbReference type="SUPFAM" id="SSF57701">
    <property type="entry name" value="Zn2/Cys6 DNA-binding domain"/>
    <property type="match status" value="2"/>
</dbReference>
<dbReference type="SMART" id="SM00066">
    <property type="entry name" value="GAL4"/>
    <property type="match status" value="2"/>
</dbReference>
<keyword evidence="5" id="KW-0539">Nucleus</keyword>
<keyword evidence="9" id="KW-1185">Reference proteome</keyword>
<feature type="compositionally biased region" description="Low complexity" evidence="6">
    <location>
        <begin position="62"/>
        <end position="73"/>
    </location>
</feature>
<dbReference type="CDD" id="cd12148">
    <property type="entry name" value="fungal_TF_MHR"/>
    <property type="match status" value="1"/>
</dbReference>
<dbReference type="SMART" id="SM00906">
    <property type="entry name" value="Fungal_trans"/>
    <property type="match status" value="1"/>
</dbReference>
<organism evidence="8 9">
    <name type="scientific">Sporothrix curviconia</name>
    <dbReference type="NCBI Taxonomy" id="1260050"/>
    <lineage>
        <taxon>Eukaryota</taxon>
        <taxon>Fungi</taxon>
        <taxon>Dikarya</taxon>
        <taxon>Ascomycota</taxon>
        <taxon>Pezizomycotina</taxon>
        <taxon>Sordariomycetes</taxon>
        <taxon>Sordariomycetidae</taxon>
        <taxon>Ophiostomatales</taxon>
        <taxon>Ophiostomataceae</taxon>
        <taxon>Sporothrix</taxon>
    </lineage>
</organism>
<dbReference type="Pfam" id="PF00172">
    <property type="entry name" value="Zn_clus"/>
    <property type="match status" value="1"/>
</dbReference>
<feature type="domain" description="Zn(2)-C6 fungal-type" evidence="7">
    <location>
        <begin position="5"/>
        <end position="35"/>
    </location>
</feature>
<dbReference type="InterPro" id="IPR007219">
    <property type="entry name" value="XnlR_reg_dom"/>
</dbReference>
<evidence type="ECO:0000256" key="2">
    <source>
        <dbReference type="ARBA" id="ARBA00022723"/>
    </source>
</evidence>
<name>A0ABP0C864_9PEZI</name>
<comment type="subcellular location">
    <subcellularLocation>
        <location evidence="1">Nucleus</location>
    </subcellularLocation>
</comment>
<dbReference type="Gene3D" id="4.10.240.10">
    <property type="entry name" value="Zn(2)-C6 fungal-type DNA-binding domain"/>
    <property type="match status" value="2"/>
</dbReference>
<keyword evidence="3" id="KW-0805">Transcription regulation</keyword>
<dbReference type="Proteomes" id="UP001642405">
    <property type="component" value="Unassembled WGS sequence"/>
</dbReference>
<dbReference type="PROSITE" id="PS00463">
    <property type="entry name" value="ZN2_CY6_FUNGAL_1"/>
    <property type="match status" value="2"/>
</dbReference>
<dbReference type="EMBL" id="CAWUHB010000042">
    <property type="protein sequence ID" value="CAK7228207.1"/>
    <property type="molecule type" value="Genomic_DNA"/>
</dbReference>
<dbReference type="InterPro" id="IPR036864">
    <property type="entry name" value="Zn2-C6_fun-type_DNA-bd_sf"/>
</dbReference>
<dbReference type="PANTHER" id="PTHR47338">
    <property type="entry name" value="ZN(II)2CYS6 TRANSCRIPTION FACTOR (EUROFUNG)-RELATED"/>
    <property type="match status" value="1"/>
</dbReference>
<feature type="domain" description="Zn(2)-C6 fungal-type" evidence="7">
    <location>
        <begin position="85"/>
        <end position="114"/>
    </location>
</feature>
<protein>
    <recommendedName>
        <fullName evidence="7">Zn(2)-C6 fungal-type domain-containing protein</fullName>
    </recommendedName>
</protein>
<keyword evidence="2" id="KW-0479">Metal-binding</keyword>
<keyword evidence="4" id="KW-0804">Transcription</keyword>
<feature type="region of interest" description="Disordered" evidence="6">
    <location>
        <begin position="46"/>
        <end position="75"/>
    </location>
</feature>
<evidence type="ECO:0000256" key="3">
    <source>
        <dbReference type="ARBA" id="ARBA00023015"/>
    </source>
</evidence>
<feature type="region of interest" description="Disordered" evidence="6">
    <location>
        <begin position="775"/>
        <end position="805"/>
    </location>
</feature>
<evidence type="ECO:0000313" key="9">
    <source>
        <dbReference type="Proteomes" id="UP001642405"/>
    </source>
</evidence>
<dbReference type="Pfam" id="PF04082">
    <property type="entry name" value="Fungal_trans"/>
    <property type="match status" value="1"/>
</dbReference>
<dbReference type="CDD" id="cd00067">
    <property type="entry name" value="GAL4"/>
    <property type="match status" value="2"/>
</dbReference>
<evidence type="ECO:0000256" key="1">
    <source>
        <dbReference type="ARBA" id="ARBA00004123"/>
    </source>
</evidence>
<gene>
    <name evidence="8" type="ORF">SCUCBS95973_006802</name>
</gene>
<comment type="caution">
    <text evidence="8">The sequence shown here is derived from an EMBL/GenBank/DDBJ whole genome shotgun (WGS) entry which is preliminary data.</text>
</comment>